<dbReference type="CDD" id="cd03801">
    <property type="entry name" value="GT4_PimA-like"/>
    <property type="match status" value="1"/>
</dbReference>
<reference evidence="2" key="1">
    <citation type="submission" date="2021-12" db="EMBL/GenBank/DDBJ databases">
        <title>Enterovibrio ZSDZ35 sp. nov. and Enterovibrio ZSDZ42 sp. nov., isolated from coastal seawater in Qingdao.</title>
        <authorList>
            <person name="Zhang P."/>
        </authorList>
    </citation>
    <scope>NUCLEOTIDE SEQUENCE</scope>
    <source>
        <strain evidence="2">ZSDZ35</strain>
    </source>
</reference>
<comment type="caution">
    <text evidence="2">The sequence shown here is derived from an EMBL/GenBank/DDBJ whole genome shotgun (WGS) entry which is preliminary data.</text>
</comment>
<sequence length="357" mass="40223">MKLLFVISAFSVGGTEVKIKNIANYLVENSLAEVDILCLSNVTKLKKELSPKVRFVTIDGTGGFREWLTCRKQINSFLLKNPSYDKTFWLNYYPILMAPKSEQRKIAMLNTSTVYGLSQKIKKHLAERNLQHFDKIVLGNKSLSKALATRHPQTTSKILEIYNGVDINRYTYHPKQINTSKAMTLCMVAKLRPEKRHFDVLQSVTKLNEQGVDIKLLIVGGAHNSFVEHAASLEKYCKDNAIEHLVDFIGDTNSVNSYLLKADLFLIPSHETFSNAVLEAMACGTPVLGANIGGNAELIEDNKTGYFHTYRDVSSITERILEIHSNLEQLSLVSQNARQLIESKFSFEKMVGNYLQA</sequence>
<evidence type="ECO:0000313" key="2">
    <source>
        <dbReference type="EMBL" id="MDD1782375.1"/>
    </source>
</evidence>
<name>A0ABT5QN10_9GAMM</name>
<proteinExistence type="predicted"/>
<evidence type="ECO:0000259" key="1">
    <source>
        <dbReference type="Pfam" id="PF00534"/>
    </source>
</evidence>
<dbReference type="Proteomes" id="UP001149821">
    <property type="component" value="Unassembled WGS sequence"/>
</dbReference>
<dbReference type="Gene3D" id="3.40.50.2000">
    <property type="entry name" value="Glycogen Phosphorylase B"/>
    <property type="match status" value="2"/>
</dbReference>
<evidence type="ECO:0000313" key="3">
    <source>
        <dbReference type="Proteomes" id="UP001149821"/>
    </source>
</evidence>
<accession>A0ABT5QN10</accession>
<dbReference type="RefSeq" id="WP_274143017.1">
    <property type="nucleotide sequence ID" value="NZ_JAJUBB010000010.1"/>
</dbReference>
<protein>
    <submittedName>
        <fullName evidence="2">Glycosyltransferase family 4 protein</fullName>
    </submittedName>
</protein>
<dbReference type="SUPFAM" id="SSF53756">
    <property type="entry name" value="UDP-Glycosyltransferase/glycogen phosphorylase"/>
    <property type="match status" value="1"/>
</dbReference>
<organism evidence="2 3">
    <name type="scientific">Enterovibrio qingdaonensis</name>
    <dbReference type="NCBI Taxonomy" id="2899818"/>
    <lineage>
        <taxon>Bacteria</taxon>
        <taxon>Pseudomonadati</taxon>
        <taxon>Pseudomonadota</taxon>
        <taxon>Gammaproteobacteria</taxon>
        <taxon>Vibrionales</taxon>
        <taxon>Vibrionaceae</taxon>
        <taxon>Enterovibrio</taxon>
    </lineage>
</organism>
<gene>
    <name evidence="2" type="ORF">LRP49_14480</name>
</gene>
<dbReference type="EMBL" id="JAJUBB010000010">
    <property type="protein sequence ID" value="MDD1782375.1"/>
    <property type="molecule type" value="Genomic_DNA"/>
</dbReference>
<dbReference type="Pfam" id="PF00534">
    <property type="entry name" value="Glycos_transf_1"/>
    <property type="match status" value="1"/>
</dbReference>
<feature type="domain" description="Glycosyl transferase family 1" evidence="1">
    <location>
        <begin position="175"/>
        <end position="339"/>
    </location>
</feature>
<keyword evidence="3" id="KW-1185">Reference proteome</keyword>
<dbReference type="PANTHER" id="PTHR12526">
    <property type="entry name" value="GLYCOSYLTRANSFERASE"/>
    <property type="match status" value="1"/>
</dbReference>
<dbReference type="InterPro" id="IPR001296">
    <property type="entry name" value="Glyco_trans_1"/>
</dbReference>
<dbReference type="PANTHER" id="PTHR12526:SF630">
    <property type="entry name" value="GLYCOSYLTRANSFERASE"/>
    <property type="match status" value="1"/>
</dbReference>